<dbReference type="InterPro" id="IPR050101">
    <property type="entry name" value="CinA"/>
</dbReference>
<gene>
    <name evidence="2" type="ORF">S06H3_39578</name>
</gene>
<dbReference type="Pfam" id="PF00994">
    <property type="entry name" value="MoCF_biosynth"/>
    <property type="match status" value="1"/>
</dbReference>
<dbReference type="SUPFAM" id="SSF53218">
    <property type="entry name" value="Molybdenum cofactor biosynthesis proteins"/>
    <property type="match status" value="1"/>
</dbReference>
<name>X1NNV6_9ZZZZ</name>
<dbReference type="InterPro" id="IPR036425">
    <property type="entry name" value="MoaB/Mog-like_dom_sf"/>
</dbReference>
<comment type="caution">
    <text evidence="2">The sequence shown here is derived from an EMBL/GenBank/DDBJ whole genome shotgun (WGS) entry which is preliminary data.</text>
</comment>
<organism evidence="2">
    <name type="scientific">marine sediment metagenome</name>
    <dbReference type="NCBI Taxonomy" id="412755"/>
    <lineage>
        <taxon>unclassified sequences</taxon>
        <taxon>metagenomes</taxon>
        <taxon>ecological metagenomes</taxon>
    </lineage>
</organism>
<dbReference type="PANTHER" id="PTHR13939:SF0">
    <property type="entry name" value="NMN AMIDOHYDROLASE-LIKE PROTEIN YFAY"/>
    <property type="match status" value="1"/>
</dbReference>
<evidence type="ECO:0000313" key="2">
    <source>
        <dbReference type="EMBL" id="GAI45293.1"/>
    </source>
</evidence>
<feature type="non-terminal residue" evidence="2">
    <location>
        <position position="114"/>
    </location>
</feature>
<dbReference type="AlphaFoldDB" id="X1NNV6"/>
<dbReference type="CDD" id="cd00885">
    <property type="entry name" value="cinA"/>
    <property type="match status" value="1"/>
</dbReference>
<dbReference type="PANTHER" id="PTHR13939">
    <property type="entry name" value="NICOTINAMIDE-NUCLEOTIDE AMIDOHYDROLASE PNCC"/>
    <property type="match status" value="1"/>
</dbReference>
<proteinExistence type="predicted"/>
<reference evidence="2" key="1">
    <citation type="journal article" date="2014" name="Front. Microbiol.">
        <title>High frequency of phylogenetically diverse reductive dehalogenase-homologous genes in deep subseafloor sedimentary metagenomes.</title>
        <authorList>
            <person name="Kawai M."/>
            <person name="Futagami T."/>
            <person name="Toyoda A."/>
            <person name="Takaki Y."/>
            <person name="Nishi S."/>
            <person name="Hori S."/>
            <person name="Arai W."/>
            <person name="Tsubouchi T."/>
            <person name="Morono Y."/>
            <person name="Uchiyama I."/>
            <person name="Ito T."/>
            <person name="Fujiyama A."/>
            <person name="Inagaki F."/>
            <person name="Takami H."/>
        </authorList>
    </citation>
    <scope>NUCLEOTIDE SEQUENCE</scope>
    <source>
        <strain evidence="2">Expedition CK06-06</strain>
    </source>
</reference>
<dbReference type="InterPro" id="IPR001453">
    <property type="entry name" value="MoaB/Mog_dom"/>
</dbReference>
<feature type="domain" description="MoaB/Mog" evidence="1">
    <location>
        <begin position="1"/>
        <end position="101"/>
    </location>
</feature>
<accession>X1NNV6</accession>
<protein>
    <recommendedName>
        <fullName evidence="1">MoaB/Mog domain-containing protein</fullName>
    </recommendedName>
</protein>
<evidence type="ECO:0000259" key="1">
    <source>
        <dbReference type="Pfam" id="PF00994"/>
    </source>
</evidence>
<dbReference type="EMBL" id="BARV01024226">
    <property type="protein sequence ID" value="GAI45293.1"/>
    <property type="molecule type" value="Genomic_DNA"/>
</dbReference>
<sequence>MGPTVDDVTRQAVAEATDRELVLDQELVQEISRYFARRGHRMTENNRKQAHLPEGARVIHNPVGTAPAFAVDHDGHVVICLPGVPHEMRYLMEHEVLPYLRERYGLRGVIKSRT</sequence>
<dbReference type="Gene3D" id="3.40.980.10">
    <property type="entry name" value="MoaB/Mog-like domain"/>
    <property type="match status" value="1"/>
</dbReference>